<gene>
    <name evidence="3" type="ORF">ACFSW8_15950</name>
</gene>
<feature type="signal peptide" evidence="1">
    <location>
        <begin position="1"/>
        <end position="19"/>
    </location>
</feature>
<protein>
    <submittedName>
        <fullName evidence="3">PEP-CTERM sorting domain-containing protein</fullName>
    </submittedName>
</protein>
<reference evidence="4" key="1">
    <citation type="journal article" date="2019" name="Int. J. Syst. Evol. Microbiol.">
        <title>The Global Catalogue of Microorganisms (GCM) 10K type strain sequencing project: providing services to taxonomists for standard genome sequencing and annotation.</title>
        <authorList>
            <consortium name="The Broad Institute Genomics Platform"/>
            <consortium name="The Broad Institute Genome Sequencing Center for Infectious Disease"/>
            <person name="Wu L."/>
            <person name="Ma J."/>
        </authorList>
    </citation>
    <scope>NUCLEOTIDE SEQUENCE [LARGE SCALE GENOMIC DNA]</scope>
    <source>
        <strain evidence="4">CCUG 57942</strain>
    </source>
</reference>
<evidence type="ECO:0000313" key="3">
    <source>
        <dbReference type="EMBL" id="MFD2160397.1"/>
    </source>
</evidence>
<organism evidence="3 4">
    <name type="scientific">Rubritalea tangerina</name>
    <dbReference type="NCBI Taxonomy" id="430798"/>
    <lineage>
        <taxon>Bacteria</taxon>
        <taxon>Pseudomonadati</taxon>
        <taxon>Verrucomicrobiota</taxon>
        <taxon>Verrucomicrobiia</taxon>
        <taxon>Verrucomicrobiales</taxon>
        <taxon>Rubritaleaceae</taxon>
        <taxon>Rubritalea</taxon>
    </lineage>
</organism>
<keyword evidence="4" id="KW-1185">Reference proteome</keyword>
<sequence>MKKTTLTMLCIGACTSLQAATISINMTDGGPGGGVAVAGNTAGAELAGYWNTLGRDGTGKSGTDIANLLDDTGASSGVGITQSAAQGGWYSSASGFSGTIGNNFMTNFADASGAYNYTFTGLNAGVGAVYDVIIYSARGFSNTGVTKFDVNGETLYLTNESMVGDYTESGWATQGEAENNLSSGNYVRFRNVSLDTLVVGIEGLDDATNGGTLAAVNGIQIVAVPEPSSVALLGLGGIALVLRRRR</sequence>
<evidence type="ECO:0000256" key="1">
    <source>
        <dbReference type="SAM" id="SignalP"/>
    </source>
</evidence>
<accession>A0ABW4ZEY5</accession>
<dbReference type="RefSeq" id="WP_377178747.1">
    <property type="nucleotide sequence ID" value="NZ_JBHUJB010000079.1"/>
</dbReference>
<evidence type="ECO:0000313" key="4">
    <source>
        <dbReference type="Proteomes" id="UP001597389"/>
    </source>
</evidence>
<dbReference type="InterPro" id="IPR013424">
    <property type="entry name" value="Ice-binding_C"/>
</dbReference>
<evidence type="ECO:0000259" key="2">
    <source>
        <dbReference type="Pfam" id="PF07589"/>
    </source>
</evidence>
<feature type="chain" id="PRO_5047383982" evidence="1">
    <location>
        <begin position="20"/>
        <end position="246"/>
    </location>
</feature>
<dbReference type="Pfam" id="PF07589">
    <property type="entry name" value="PEP-CTERM"/>
    <property type="match status" value="1"/>
</dbReference>
<feature type="domain" description="Ice-binding protein C-terminal" evidence="2">
    <location>
        <begin position="223"/>
        <end position="245"/>
    </location>
</feature>
<dbReference type="EMBL" id="JBHUJB010000079">
    <property type="protein sequence ID" value="MFD2160397.1"/>
    <property type="molecule type" value="Genomic_DNA"/>
</dbReference>
<dbReference type="NCBIfam" id="TIGR02595">
    <property type="entry name" value="PEP_CTERM"/>
    <property type="match status" value="1"/>
</dbReference>
<name>A0ABW4ZEY5_9BACT</name>
<keyword evidence="1" id="KW-0732">Signal</keyword>
<proteinExistence type="predicted"/>
<dbReference type="Proteomes" id="UP001597389">
    <property type="component" value="Unassembled WGS sequence"/>
</dbReference>
<comment type="caution">
    <text evidence="3">The sequence shown here is derived from an EMBL/GenBank/DDBJ whole genome shotgun (WGS) entry which is preliminary data.</text>
</comment>